<evidence type="ECO:0000313" key="2">
    <source>
        <dbReference type="EMBL" id="WNQ12519.1"/>
    </source>
</evidence>
<feature type="transmembrane region" description="Helical" evidence="1">
    <location>
        <begin position="84"/>
        <end position="102"/>
    </location>
</feature>
<keyword evidence="1" id="KW-1133">Transmembrane helix</keyword>
<dbReference type="AlphaFoldDB" id="A0AA96LED6"/>
<dbReference type="KEGG" id="paun:MJA45_05660"/>
<reference evidence="2 3" key="1">
    <citation type="submission" date="2022-02" db="EMBL/GenBank/DDBJ databases">
        <title>Paenibacillus sp. MBLB1776 Whole Genome Shotgun Sequencing.</title>
        <authorList>
            <person name="Hwang C.Y."/>
            <person name="Cho E.-S."/>
            <person name="Seo M.-J."/>
        </authorList>
    </citation>
    <scope>NUCLEOTIDE SEQUENCE [LARGE SCALE GENOMIC DNA]</scope>
    <source>
        <strain evidence="2 3">MBLB1776</strain>
    </source>
</reference>
<feature type="transmembrane region" description="Helical" evidence="1">
    <location>
        <begin position="27"/>
        <end position="47"/>
    </location>
</feature>
<keyword evidence="1" id="KW-0812">Transmembrane</keyword>
<organism evidence="2 3">
    <name type="scientific">Paenibacillus aurantius</name>
    <dbReference type="NCBI Taxonomy" id="2918900"/>
    <lineage>
        <taxon>Bacteria</taxon>
        <taxon>Bacillati</taxon>
        <taxon>Bacillota</taxon>
        <taxon>Bacilli</taxon>
        <taxon>Bacillales</taxon>
        <taxon>Paenibacillaceae</taxon>
        <taxon>Paenibacillus</taxon>
    </lineage>
</organism>
<proteinExistence type="predicted"/>
<feature type="transmembrane region" description="Helical" evidence="1">
    <location>
        <begin position="53"/>
        <end position="72"/>
    </location>
</feature>
<dbReference type="RefSeq" id="WP_315606296.1">
    <property type="nucleotide sequence ID" value="NZ_CP130318.1"/>
</dbReference>
<gene>
    <name evidence="2" type="ORF">MJA45_05660</name>
</gene>
<sequence>MLIEIFVGLLLGIVLVLLVRKYKQEGWLYSAVLVSLPLIYVTYALVIGDFSTAVKELLVGGPFLIGGFWCLMFRVPMSARITGILWLMHALFDVAHGLLFVNHGVPEWYPLFCGAVDTVIGSYLVLSKIFARRLI</sequence>
<feature type="transmembrane region" description="Helical" evidence="1">
    <location>
        <begin position="108"/>
        <end position="126"/>
    </location>
</feature>
<accession>A0AA96LED6</accession>
<protein>
    <submittedName>
        <fullName evidence="2">Uncharacterized protein</fullName>
    </submittedName>
</protein>
<keyword evidence="3" id="KW-1185">Reference proteome</keyword>
<keyword evidence="1" id="KW-0472">Membrane</keyword>
<dbReference type="Proteomes" id="UP001305702">
    <property type="component" value="Chromosome"/>
</dbReference>
<evidence type="ECO:0000256" key="1">
    <source>
        <dbReference type="SAM" id="Phobius"/>
    </source>
</evidence>
<dbReference type="EMBL" id="CP130318">
    <property type="protein sequence ID" value="WNQ12519.1"/>
    <property type="molecule type" value="Genomic_DNA"/>
</dbReference>
<name>A0AA96LED6_9BACL</name>
<feature type="transmembrane region" description="Helical" evidence="1">
    <location>
        <begin position="6"/>
        <end position="22"/>
    </location>
</feature>
<evidence type="ECO:0000313" key="3">
    <source>
        <dbReference type="Proteomes" id="UP001305702"/>
    </source>
</evidence>